<dbReference type="PANTHER" id="PTHR15704:SF7">
    <property type="entry name" value="SUPERKILLER COMPLEX PROTEIN 3"/>
    <property type="match status" value="1"/>
</dbReference>
<evidence type="ECO:0000256" key="1">
    <source>
        <dbReference type="ARBA" id="ARBA00022737"/>
    </source>
</evidence>
<sequence length="1519" mass="167517">MSNIDKQMLKQCRAFILDGEWEKARDKAAAILQFDADNYNALVFQGLALLHLGQGSESESSYAKATKLHPDQLLAWQGLEKAYETQSQWDKLGDVLERMADLYRKADDEEKCATCLGKLVAITREHGTRDDLIRILLFFVPSSRFYALLSTLPIPDQAAPSSTGSYPVQMIMHADSLTTAQELLRLCEERDEDEIHTTFQKQKGTMEAIKMGVGAYKELVVMQVLLRSSVAELFEVILAHPYADDELRRATEAKQLRYYHRLALAMPKRGPHADTLLHKQLRDKTKELAQGMVVLHVPDELAWRIHLEWIDASLAALPYDTLRQYVALFPSSGRAYSFRALLRLVDDEAYLRDVKEHEEQLAEETDLLQLAMDGMERNKDSTLCARIAGLFFLLDKDYGSALDTLVQAHTLVRDREKALNITLYKTDLELSTQLATAYTHLHAPKHHKEALELLGHVLTKQARNIDALLAQAYIQAHRRQWAAARDGFQQVKTQPVNLAPSHGRRLAALALCADYHMEAEAEYGRVLIELNDLDRARATLTGLLERCDHDANVFGAEFRARVWHQLGRCLWAMGGEYRTSPAHAYKCFIESIRRFGTYAPAFTSLGVYYESAVTPSDVVRASKCFQRAFELDASEYEAGRHLVEHFAAQREWGLVDVIARRVAEAEGGTDVLSGKATAAHVTQNPWVWKAIGMVEAQQQHADAAIAAFQVSLRASPRDADAWVRLGEAYVASGRPVAALKTYARALALMETSPVQEQWHVYYNMAEAQRRLGRYELALSLLEQVLRMAPTQYGVCVVLAETYLAQARQLLASGYSFRAVEALHCAITQAAQALESDKLLRTAWKAAADACYLLSKIDSLPADDAPDAPASSMASMLANLVLLLGQQDLDARLQGISVVQASHMSRAASTHTGTLYPHEYLEHAALMYKFLALVHAMDEHASVLAWADLATALCRLAWVLPLPSTLARMGDVPMDAVERRASLARTQAMECTHLALSSKPHARLWVLLGNLYFSHDAAMAQHAYIMAIEANGKSPVPWTNLGFLYLQAGDLALAEEAFVRAQTIAPDWPASRLGAALVHRLHQNSDTRLSTRLLEQAYTLSDGALLEADYGFALALWERVGQGAHVPSVRMMPAMLALQHYMARMPHDDAAWHLSALLAEQLGGAALAAQRIERASTVLEAEYEATESTSSAIRYGLASTNLGRIRLANGDIDGAIEAWEAANALLEEEAEEAHTPSAAATRVWCAIGLAHAHFLQGEYDASVQGMREILAALPASEVRDSERPSMHACAAVLLARMLWHMQAPVTEAASVLDHALTIAPQNALLITTRAALAAVQGDVPQYNAILAQYVTPLPPDIQSSLRNAAKTSVLSMLHLAAAFDTQTLVQYLASSFTRADHTTHTRVLVGQTMLRLAASCYLQGKPLPALPMPEGQDGSLLAIARTILHTVESQADEQGAAHWATAQWLVGLAEFLASQSEAGSAPAPTPAASLDAARRHATNAVHLQPWHRVHWDALRATMHA</sequence>
<dbReference type="SUPFAM" id="SSF48452">
    <property type="entry name" value="TPR-like"/>
    <property type="match status" value="4"/>
</dbReference>
<keyword evidence="2 3" id="KW-0802">TPR repeat</keyword>
<dbReference type="Pfam" id="PF13181">
    <property type="entry name" value="TPR_8"/>
    <property type="match status" value="1"/>
</dbReference>
<evidence type="ECO:0000256" key="2">
    <source>
        <dbReference type="ARBA" id="ARBA00022803"/>
    </source>
</evidence>
<dbReference type="GO" id="GO:0006401">
    <property type="term" value="P:RNA catabolic process"/>
    <property type="evidence" value="ECO:0007669"/>
    <property type="project" value="InterPro"/>
</dbReference>
<dbReference type="GeneID" id="28728226"/>
<evidence type="ECO:0000256" key="3">
    <source>
        <dbReference type="PROSITE-ProRule" id="PRU00339"/>
    </source>
</evidence>
<reference evidence="4 5" key="1">
    <citation type="submission" date="2015-07" db="EMBL/GenBank/DDBJ databases">
        <title>Draft Genome Sequence of Malassezia furfur CBS1878 and Malassezia pachydermatis CBS1879.</title>
        <authorList>
            <person name="Triana S."/>
            <person name="Ohm R."/>
            <person name="Gonzalez A."/>
            <person name="DeCock H."/>
            <person name="Restrepo S."/>
            <person name="Celis A."/>
        </authorList>
    </citation>
    <scope>NUCLEOTIDE SEQUENCE [LARGE SCALE GENOMIC DNA]</scope>
    <source>
        <strain evidence="4 5">CBS 1879</strain>
    </source>
</reference>
<proteinExistence type="predicted"/>
<dbReference type="InterPro" id="IPR011990">
    <property type="entry name" value="TPR-like_helical_dom_sf"/>
</dbReference>
<feature type="repeat" description="TPR" evidence="3">
    <location>
        <begin position="685"/>
        <end position="718"/>
    </location>
</feature>
<keyword evidence="5" id="KW-1185">Reference proteome</keyword>
<evidence type="ECO:0000313" key="4">
    <source>
        <dbReference type="EMBL" id="KOS13860.1"/>
    </source>
</evidence>
<dbReference type="PROSITE" id="PS50005">
    <property type="entry name" value="TPR"/>
    <property type="match status" value="4"/>
</dbReference>
<keyword evidence="1" id="KW-0677">Repeat</keyword>
<dbReference type="Gene3D" id="1.25.40.10">
    <property type="entry name" value="Tetratricopeptide repeat domain"/>
    <property type="match status" value="5"/>
</dbReference>
<feature type="repeat" description="TPR" evidence="3">
    <location>
        <begin position="719"/>
        <end position="752"/>
    </location>
</feature>
<dbReference type="InterPro" id="IPR039226">
    <property type="entry name" value="Ski3/TTC37"/>
</dbReference>
<dbReference type="VEuPathDB" id="FungiDB:Malapachy_1855"/>
<feature type="repeat" description="TPR" evidence="3">
    <location>
        <begin position="1034"/>
        <end position="1067"/>
    </location>
</feature>
<gene>
    <name evidence="4" type="ORF">Malapachy_1855</name>
</gene>
<dbReference type="InterPro" id="IPR019734">
    <property type="entry name" value="TPR_rpt"/>
</dbReference>
<protein>
    <submittedName>
        <fullName evidence="4">Tpr-like protein</fullName>
    </submittedName>
</protein>
<dbReference type="GO" id="GO:0055087">
    <property type="term" value="C:Ski complex"/>
    <property type="evidence" value="ECO:0007669"/>
    <property type="project" value="InterPro"/>
</dbReference>
<dbReference type="PANTHER" id="PTHR15704">
    <property type="entry name" value="SUPERKILLER 3 PROTEIN-RELATED"/>
    <property type="match status" value="1"/>
</dbReference>
<dbReference type="SMART" id="SM00028">
    <property type="entry name" value="TPR"/>
    <property type="match status" value="11"/>
</dbReference>
<dbReference type="RefSeq" id="XP_017991492.1">
    <property type="nucleotide sequence ID" value="XM_018136351.1"/>
</dbReference>
<dbReference type="EMBL" id="LGAV01000005">
    <property type="protein sequence ID" value="KOS13860.1"/>
    <property type="molecule type" value="Genomic_DNA"/>
</dbReference>
<accession>A0A0M8MU55</accession>
<dbReference type="Proteomes" id="UP000037751">
    <property type="component" value="Unassembled WGS sequence"/>
</dbReference>
<dbReference type="OrthoDB" id="421075at2759"/>
<name>A0A0M8MU55_9BASI</name>
<evidence type="ECO:0000313" key="5">
    <source>
        <dbReference type="Proteomes" id="UP000037751"/>
    </source>
</evidence>
<feature type="repeat" description="TPR" evidence="3">
    <location>
        <begin position="758"/>
        <end position="791"/>
    </location>
</feature>
<dbReference type="STRING" id="77020.A0A0M8MU55"/>
<dbReference type="Pfam" id="PF13424">
    <property type="entry name" value="TPR_12"/>
    <property type="match status" value="1"/>
</dbReference>
<organism evidence="4 5">
    <name type="scientific">Malassezia pachydermatis</name>
    <dbReference type="NCBI Taxonomy" id="77020"/>
    <lineage>
        <taxon>Eukaryota</taxon>
        <taxon>Fungi</taxon>
        <taxon>Dikarya</taxon>
        <taxon>Basidiomycota</taxon>
        <taxon>Ustilaginomycotina</taxon>
        <taxon>Malasseziomycetes</taxon>
        <taxon>Malasseziales</taxon>
        <taxon>Malasseziaceae</taxon>
        <taxon>Malassezia</taxon>
    </lineage>
</organism>
<comment type="caution">
    <text evidence="4">The sequence shown here is derived from an EMBL/GenBank/DDBJ whole genome shotgun (WGS) entry which is preliminary data.</text>
</comment>